<dbReference type="AlphaFoldDB" id="A0A9P6Q5U0"/>
<evidence type="ECO:0000256" key="2">
    <source>
        <dbReference type="ARBA" id="ARBA00023180"/>
    </source>
</evidence>
<accession>A0A9P6Q5U0</accession>
<dbReference type="Proteomes" id="UP000807716">
    <property type="component" value="Unassembled WGS sequence"/>
</dbReference>
<gene>
    <name evidence="6" type="ORF">DFQ27_003084</name>
</gene>
<feature type="chain" id="PRO_5040345352" description="PA domain-containing protein" evidence="4">
    <location>
        <begin position="24"/>
        <end position="253"/>
    </location>
</feature>
<name>A0A9P6Q5U0_9FUNG</name>
<evidence type="ECO:0000256" key="1">
    <source>
        <dbReference type="ARBA" id="ARBA00022729"/>
    </source>
</evidence>
<dbReference type="Pfam" id="PF02225">
    <property type="entry name" value="PA"/>
    <property type="match status" value="1"/>
</dbReference>
<evidence type="ECO:0000259" key="5">
    <source>
        <dbReference type="Pfam" id="PF02225"/>
    </source>
</evidence>
<dbReference type="CDD" id="cd00538">
    <property type="entry name" value="PA"/>
    <property type="match status" value="1"/>
</dbReference>
<evidence type="ECO:0000256" key="4">
    <source>
        <dbReference type="SAM" id="SignalP"/>
    </source>
</evidence>
<comment type="caution">
    <text evidence="6">The sequence shown here is derived from an EMBL/GenBank/DDBJ whole genome shotgun (WGS) entry which is preliminary data.</text>
</comment>
<feature type="domain" description="PA" evidence="5">
    <location>
        <begin position="104"/>
        <end position="169"/>
    </location>
</feature>
<keyword evidence="2" id="KW-0325">Glycoprotein</keyword>
<protein>
    <recommendedName>
        <fullName evidence="5">PA domain-containing protein</fullName>
    </recommendedName>
</protein>
<dbReference type="PANTHER" id="PTHR22702:SF1">
    <property type="entry name" value="PROTEASE-ASSOCIATED DOMAIN-CONTAINING PROTEIN 1"/>
    <property type="match status" value="1"/>
</dbReference>
<keyword evidence="1 4" id="KW-0732">Signal</keyword>
<sequence length="253" mass="27168">MTTPGRTFTSLVVLMLLILLAEANMFARSIPKLRYDIVSVANLPTSAQSAEVVQPGTDFVVGKIEATADIPKDGISGILFDMGYACQAGMGNTTLPPVDFANLTKVALIRRGDCNFRTKIINASLQGAAASLVYNNPGEGSVNSATAALEGAQDSLPIPAVLMAYEDGVLLLDNLEQTKQTNGTNQIHHNRVRVSLTTQQIIPGVWEFVLIVVVVLLAVSFTVSVILHCRLYALRQRVRMDMIARGADVMPNG</sequence>
<reference evidence="6" key="1">
    <citation type="journal article" date="2020" name="Fungal Divers.">
        <title>Resolving the Mortierellaceae phylogeny through synthesis of multi-gene phylogenetics and phylogenomics.</title>
        <authorList>
            <person name="Vandepol N."/>
            <person name="Liber J."/>
            <person name="Desiro A."/>
            <person name="Na H."/>
            <person name="Kennedy M."/>
            <person name="Barry K."/>
            <person name="Grigoriev I.V."/>
            <person name="Miller A.N."/>
            <person name="O'Donnell K."/>
            <person name="Stajich J.E."/>
            <person name="Bonito G."/>
        </authorList>
    </citation>
    <scope>NUCLEOTIDE SEQUENCE</scope>
    <source>
        <strain evidence="6">BC1065</strain>
    </source>
</reference>
<evidence type="ECO:0000313" key="6">
    <source>
        <dbReference type="EMBL" id="KAG0261297.1"/>
    </source>
</evidence>
<dbReference type="InterPro" id="IPR046450">
    <property type="entry name" value="PA_dom_sf"/>
</dbReference>
<keyword evidence="7" id="KW-1185">Reference proteome</keyword>
<dbReference type="SUPFAM" id="SSF52025">
    <property type="entry name" value="PA domain"/>
    <property type="match status" value="1"/>
</dbReference>
<dbReference type="PANTHER" id="PTHR22702">
    <property type="entry name" value="PROTEASE-ASSOCIATED DOMAIN-CONTAINING PROTEIN"/>
    <property type="match status" value="1"/>
</dbReference>
<dbReference type="Gene3D" id="3.50.30.30">
    <property type="match status" value="1"/>
</dbReference>
<feature type="non-terminal residue" evidence="6">
    <location>
        <position position="253"/>
    </location>
</feature>
<feature type="transmembrane region" description="Helical" evidence="3">
    <location>
        <begin position="208"/>
        <end position="233"/>
    </location>
</feature>
<evidence type="ECO:0000313" key="7">
    <source>
        <dbReference type="Proteomes" id="UP000807716"/>
    </source>
</evidence>
<keyword evidence="3" id="KW-0472">Membrane</keyword>
<dbReference type="EMBL" id="JAAAJB010000222">
    <property type="protein sequence ID" value="KAG0261297.1"/>
    <property type="molecule type" value="Genomic_DNA"/>
</dbReference>
<proteinExistence type="predicted"/>
<organism evidence="6 7">
    <name type="scientific">Actinomortierella ambigua</name>
    <dbReference type="NCBI Taxonomy" id="1343610"/>
    <lineage>
        <taxon>Eukaryota</taxon>
        <taxon>Fungi</taxon>
        <taxon>Fungi incertae sedis</taxon>
        <taxon>Mucoromycota</taxon>
        <taxon>Mortierellomycotina</taxon>
        <taxon>Mortierellomycetes</taxon>
        <taxon>Mortierellales</taxon>
        <taxon>Mortierellaceae</taxon>
        <taxon>Actinomortierella</taxon>
    </lineage>
</organism>
<dbReference type="InterPro" id="IPR003137">
    <property type="entry name" value="PA_domain"/>
</dbReference>
<keyword evidence="3" id="KW-1133">Transmembrane helix</keyword>
<keyword evidence="3" id="KW-0812">Transmembrane</keyword>
<evidence type="ECO:0000256" key="3">
    <source>
        <dbReference type="SAM" id="Phobius"/>
    </source>
</evidence>
<dbReference type="OrthoDB" id="8062037at2759"/>
<feature type="signal peptide" evidence="4">
    <location>
        <begin position="1"/>
        <end position="23"/>
    </location>
</feature>